<keyword evidence="4 7" id="KW-1133">Transmembrane helix</keyword>
<dbReference type="Pfam" id="PF13520">
    <property type="entry name" value="AA_permease_2"/>
    <property type="match status" value="1"/>
</dbReference>
<evidence type="ECO:0000313" key="8">
    <source>
        <dbReference type="EMBL" id="KAG2184997.1"/>
    </source>
</evidence>
<gene>
    <name evidence="8" type="ORF">INT43_000910</name>
</gene>
<dbReference type="Proteomes" id="UP000654370">
    <property type="component" value="Unassembled WGS sequence"/>
</dbReference>
<name>A0A8H7Q2Z6_MORIS</name>
<feature type="transmembrane region" description="Helical" evidence="7">
    <location>
        <begin position="313"/>
        <end position="335"/>
    </location>
</feature>
<feature type="compositionally biased region" description="Basic and acidic residues" evidence="6">
    <location>
        <begin position="1"/>
        <end position="30"/>
    </location>
</feature>
<evidence type="ECO:0000256" key="1">
    <source>
        <dbReference type="ARBA" id="ARBA00004141"/>
    </source>
</evidence>
<evidence type="ECO:0000256" key="5">
    <source>
        <dbReference type="ARBA" id="ARBA00023136"/>
    </source>
</evidence>
<keyword evidence="2" id="KW-0813">Transport</keyword>
<evidence type="ECO:0000256" key="3">
    <source>
        <dbReference type="ARBA" id="ARBA00022692"/>
    </source>
</evidence>
<accession>A0A8H7Q2Z6</accession>
<comment type="caution">
    <text evidence="8">The sequence shown here is derived from an EMBL/GenBank/DDBJ whole genome shotgun (WGS) entry which is preliminary data.</text>
</comment>
<feature type="transmembrane region" description="Helical" evidence="7">
    <location>
        <begin position="272"/>
        <end position="293"/>
    </location>
</feature>
<dbReference type="AlphaFoldDB" id="A0A8H7Q2Z6"/>
<dbReference type="PANTHER" id="PTHR43243">
    <property type="entry name" value="INNER MEMBRANE TRANSPORTER YGJI-RELATED"/>
    <property type="match status" value="1"/>
</dbReference>
<reference evidence="8" key="1">
    <citation type="submission" date="2020-12" db="EMBL/GenBank/DDBJ databases">
        <title>Metabolic potential, ecology and presence of endohyphal bacteria is reflected in genomic diversity of Mucoromycotina.</title>
        <authorList>
            <person name="Muszewska A."/>
            <person name="Okrasinska A."/>
            <person name="Steczkiewicz K."/>
            <person name="Drgas O."/>
            <person name="Orlowska M."/>
            <person name="Perlinska-Lenart U."/>
            <person name="Aleksandrzak-Piekarczyk T."/>
            <person name="Szatraj K."/>
            <person name="Zielenkiewicz U."/>
            <person name="Pilsyk S."/>
            <person name="Malc E."/>
            <person name="Mieczkowski P."/>
            <person name="Kruszewska J.S."/>
            <person name="Biernat P."/>
            <person name="Pawlowska J."/>
        </authorList>
    </citation>
    <scope>NUCLEOTIDE SEQUENCE</scope>
    <source>
        <strain evidence="8">WA0000067209</strain>
    </source>
</reference>
<feature type="transmembrane region" description="Helical" evidence="7">
    <location>
        <begin position="517"/>
        <end position="539"/>
    </location>
</feature>
<keyword evidence="3 7" id="KW-0812">Transmembrane</keyword>
<feature type="transmembrane region" description="Helical" evidence="7">
    <location>
        <begin position="137"/>
        <end position="157"/>
    </location>
</feature>
<feature type="transmembrane region" description="Helical" evidence="7">
    <location>
        <begin position="545"/>
        <end position="562"/>
    </location>
</feature>
<keyword evidence="5 7" id="KW-0472">Membrane</keyword>
<dbReference type="Gene3D" id="1.20.1740.10">
    <property type="entry name" value="Amino acid/polyamine transporter I"/>
    <property type="match status" value="1"/>
</dbReference>
<dbReference type="EMBL" id="JAEPQZ010000002">
    <property type="protein sequence ID" value="KAG2184997.1"/>
    <property type="molecule type" value="Genomic_DNA"/>
</dbReference>
<sequence>MDHQNSDWHRRSEGSHATYEKSSHSRHEFMMPEEEEEDTNNNPTYTYGSYVETIHARYNRVEPESYLRQNGEAKCHYISRQLMAIKPYELLFAESEGSTLNRALSRYDLIFVGIGAIIGTGIFVLSGHAAAQYAGPAVAISFIISGIAAGFAALSYSEMASMIPVSGSAYTYTYATMGEIFAWIVGWDLILEYMVGAATVAVGWSGYFVYFFQVAFDIDLGTKWTTPTLVWTEDPASIAYNAAQGAYFNAPGSIMVLLLTVVLVIGIREAAWVNNAIVAVKLTIVLLFIFSLCGFMDSENFVPYVPPPTPGDWHLYGAGGIFAAAQQVFFAYIGFDAVSTAALESKDPMRDMPIGIITSLLICTVLYVVASTIMVGAANYTLLDTATPVSTAISEVQLRTGQDFRWLNIIVSLGALCGLTSVMLVLLMGQPRIFHSMARDGLLPRWFGVVHPRFRTPYRPTIVAGTITALLCAVLPVDLLGNMTSVGTLLAFFLVHFGIIVLRFTRPDIPRGFTIPGGKWGAVGIPLVGMAISVLLIAVAEVTTIWRLFVWAGIGLIVYFAYSVRHSRINNDPVNFFRDAQQEQEAARLEKESGNIQQIEYGGF</sequence>
<feature type="transmembrane region" description="Helical" evidence="7">
    <location>
        <begin position="486"/>
        <end position="505"/>
    </location>
</feature>
<feature type="region of interest" description="Disordered" evidence="6">
    <location>
        <begin position="1"/>
        <end position="45"/>
    </location>
</feature>
<dbReference type="GO" id="GO:0016020">
    <property type="term" value="C:membrane"/>
    <property type="evidence" value="ECO:0007669"/>
    <property type="project" value="UniProtKB-SubCell"/>
</dbReference>
<keyword evidence="9" id="KW-1185">Reference proteome</keyword>
<protein>
    <recommendedName>
        <fullName evidence="10">Amino acid transporter</fullName>
    </recommendedName>
</protein>
<comment type="subcellular location">
    <subcellularLocation>
        <location evidence="1">Membrane</location>
        <topology evidence="1">Multi-pass membrane protein</topology>
    </subcellularLocation>
</comment>
<dbReference type="OrthoDB" id="5982228at2759"/>
<evidence type="ECO:0000313" key="9">
    <source>
        <dbReference type="Proteomes" id="UP000654370"/>
    </source>
</evidence>
<feature type="transmembrane region" description="Helical" evidence="7">
    <location>
        <begin position="406"/>
        <end position="429"/>
    </location>
</feature>
<feature type="transmembrane region" description="Helical" evidence="7">
    <location>
        <begin position="461"/>
        <end position="480"/>
    </location>
</feature>
<proteinExistence type="predicted"/>
<dbReference type="PANTHER" id="PTHR43243:SF4">
    <property type="entry name" value="CATIONIC AMINO ACID TRANSPORTER 4"/>
    <property type="match status" value="1"/>
</dbReference>
<organism evidence="8 9">
    <name type="scientific">Mortierella isabellina</name>
    <name type="common">Filamentous fungus</name>
    <name type="synonym">Umbelopsis isabellina</name>
    <dbReference type="NCBI Taxonomy" id="91625"/>
    <lineage>
        <taxon>Eukaryota</taxon>
        <taxon>Fungi</taxon>
        <taxon>Fungi incertae sedis</taxon>
        <taxon>Mucoromycota</taxon>
        <taxon>Mucoromycotina</taxon>
        <taxon>Umbelopsidomycetes</taxon>
        <taxon>Umbelopsidales</taxon>
        <taxon>Umbelopsidaceae</taxon>
        <taxon>Umbelopsis</taxon>
    </lineage>
</organism>
<feature type="transmembrane region" description="Helical" evidence="7">
    <location>
        <begin position="246"/>
        <end position="265"/>
    </location>
</feature>
<evidence type="ECO:0000256" key="6">
    <source>
        <dbReference type="SAM" id="MobiDB-lite"/>
    </source>
</evidence>
<dbReference type="GO" id="GO:0015171">
    <property type="term" value="F:amino acid transmembrane transporter activity"/>
    <property type="evidence" value="ECO:0007669"/>
    <property type="project" value="TreeGrafter"/>
</dbReference>
<evidence type="ECO:0000256" key="4">
    <source>
        <dbReference type="ARBA" id="ARBA00022989"/>
    </source>
</evidence>
<feature type="transmembrane region" description="Helical" evidence="7">
    <location>
        <begin position="109"/>
        <end position="131"/>
    </location>
</feature>
<evidence type="ECO:0000256" key="7">
    <source>
        <dbReference type="SAM" id="Phobius"/>
    </source>
</evidence>
<dbReference type="InterPro" id="IPR002293">
    <property type="entry name" value="AA/rel_permease1"/>
</dbReference>
<evidence type="ECO:0008006" key="10">
    <source>
        <dbReference type="Google" id="ProtNLM"/>
    </source>
</evidence>
<evidence type="ECO:0000256" key="2">
    <source>
        <dbReference type="ARBA" id="ARBA00022448"/>
    </source>
</evidence>
<feature type="transmembrane region" description="Helical" evidence="7">
    <location>
        <begin position="356"/>
        <end position="378"/>
    </location>
</feature>